<protein>
    <recommendedName>
        <fullName evidence="12">Imidazole glycerol phosphate synthase subunit HisH</fullName>
        <ecNumber evidence="12">4.3.2.10</ecNumber>
    </recommendedName>
    <alternativeName>
        <fullName evidence="12">IGP synthase glutaminase subunit</fullName>
        <ecNumber evidence="12">3.5.1.2</ecNumber>
    </alternativeName>
    <alternativeName>
        <fullName evidence="12">IGP synthase subunit HisH</fullName>
    </alternativeName>
    <alternativeName>
        <fullName evidence="12">ImGP synthase subunit HisH</fullName>
        <shortName evidence="12">IGPS subunit HisH</shortName>
    </alternativeName>
</protein>
<dbReference type="AlphaFoldDB" id="A0A940NRL3"/>
<evidence type="ECO:0000256" key="4">
    <source>
        <dbReference type="ARBA" id="ARBA00022490"/>
    </source>
</evidence>
<feature type="domain" description="Glutamine amidotransferase" evidence="14">
    <location>
        <begin position="4"/>
        <end position="193"/>
    </location>
</feature>
<feature type="active site" evidence="12 13">
    <location>
        <position position="180"/>
    </location>
</feature>
<reference evidence="15" key="1">
    <citation type="submission" date="2021-04" db="EMBL/GenBank/DDBJ databases">
        <title>Genome seq and assembly of Bacillus sp.</title>
        <authorList>
            <person name="Chhetri G."/>
        </authorList>
    </citation>
    <scope>NUCLEOTIDE SEQUENCE</scope>
    <source>
        <strain evidence="15">RG28</strain>
    </source>
</reference>
<keyword evidence="7 12" id="KW-0315">Glutamine amidotransferase</keyword>
<comment type="function">
    <text evidence="12">IGPS catalyzes the conversion of PRFAR and glutamine to IGP, AICAR and glutamate. The HisH subunit catalyzes the hydrolysis of glutamine to glutamate and ammonia as part of the synthesis of IGP and AICAR. The resulting ammonia molecule is channeled to the active site of HisF.</text>
</comment>
<dbReference type="PIRSF" id="PIRSF000495">
    <property type="entry name" value="Amidotransf_hisH"/>
    <property type="match status" value="1"/>
</dbReference>
<dbReference type="HAMAP" id="MF_00278">
    <property type="entry name" value="HisH"/>
    <property type="match status" value="1"/>
</dbReference>
<evidence type="ECO:0000313" key="16">
    <source>
        <dbReference type="Proteomes" id="UP000682134"/>
    </source>
</evidence>
<dbReference type="NCBIfam" id="TIGR01855">
    <property type="entry name" value="IMP_synth_hisH"/>
    <property type="match status" value="1"/>
</dbReference>
<evidence type="ECO:0000256" key="7">
    <source>
        <dbReference type="ARBA" id="ARBA00022962"/>
    </source>
</evidence>
<dbReference type="PROSITE" id="PS51273">
    <property type="entry name" value="GATASE_TYPE_1"/>
    <property type="match status" value="1"/>
</dbReference>
<comment type="subunit">
    <text evidence="3 12">Heterodimer of HisH and HisF.</text>
</comment>
<evidence type="ECO:0000259" key="14">
    <source>
        <dbReference type="Pfam" id="PF00117"/>
    </source>
</evidence>
<keyword evidence="5 12" id="KW-0028">Amino-acid biosynthesis</keyword>
<dbReference type="CDD" id="cd01748">
    <property type="entry name" value="GATase1_IGP_Synthase"/>
    <property type="match status" value="1"/>
</dbReference>
<evidence type="ECO:0000256" key="3">
    <source>
        <dbReference type="ARBA" id="ARBA00011152"/>
    </source>
</evidence>
<keyword evidence="16" id="KW-1185">Reference proteome</keyword>
<comment type="catalytic activity">
    <reaction evidence="10 12">
        <text>5-[(5-phospho-1-deoxy-D-ribulos-1-ylimino)methylamino]-1-(5-phospho-beta-D-ribosyl)imidazole-4-carboxamide + L-glutamine = D-erythro-1-(imidazol-4-yl)glycerol 3-phosphate + 5-amino-1-(5-phospho-beta-D-ribosyl)imidazole-4-carboxamide + L-glutamate + H(+)</text>
        <dbReference type="Rhea" id="RHEA:24793"/>
        <dbReference type="ChEBI" id="CHEBI:15378"/>
        <dbReference type="ChEBI" id="CHEBI:29985"/>
        <dbReference type="ChEBI" id="CHEBI:58278"/>
        <dbReference type="ChEBI" id="CHEBI:58359"/>
        <dbReference type="ChEBI" id="CHEBI:58475"/>
        <dbReference type="ChEBI" id="CHEBI:58525"/>
        <dbReference type="EC" id="4.3.2.10"/>
    </reaction>
</comment>
<evidence type="ECO:0000256" key="2">
    <source>
        <dbReference type="ARBA" id="ARBA00005091"/>
    </source>
</evidence>
<evidence type="ECO:0000256" key="10">
    <source>
        <dbReference type="ARBA" id="ARBA00047838"/>
    </source>
</evidence>
<proteinExistence type="inferred from homology"/>
<dbReference type="GO" id="GO:0016829">
    <property type="term" value="F:lyase activity"/>
    <property type="evidence" value="ECO:0007669"/>
    <property type="project" value="UniProtKB-KW"/>
</dbReference>
<keyword evidence="4 12" id="KW-0963">Cytoplasm</keyword>
<dbReference type="EC" id="3.5.1.2" evidence="12"/>
<dbReference type="InterPro" id="IPR017926">
    <property type="entry name" value="GATASE"/>
</dbReference>
<evidence type="ECO:0000256" key="6">
    <source>
        <dbReference type="ARBA" id="ARBA00022801"/>
    </source>
</evidence>
<dbReference type="Proteomes" id="UP000682134">
    <property type="component" value="Unassembled WGS sequence"/>
</dbReference>
<evidence type="ECO:0000256" key="5">
    <source>
        <dbReference type="ARBA" id="ARBA00022605"/>
    </source>
</evidence>
<dbReference type="EMBL" id="JAGIYQ010000006">
    <property type="protein sequence ID" value="MBP0725722.1"/>
    <property type="molecule type" value="Genomic_DNA"/>
</dbReference>
<dbReference type="InterPro" id="IPR010139">
    <property type="entry name" value="Imidazole-glycPsynth_HisH"/>
</dbReference>
<dbReference type="InterPro" id="IPR029062">
    <property type="entry name" value="Class_I_gatase-like"/>
</dbReference>
<dbReference type="PANTHER" id="PTHR42701">
    <property type="entry name" value="IMIDAZOLE GLYCEROL PHOSPHATE SYNTHASE SUBUNIT HISH"/>
    <property type="match status" value="1"/>
</dbReference>
<evidence type="ECO:0000313" key="15">
    <source>
        <dbReference type="EMBL" id="MBP0725722.1"/>
    </source>
</evidence>
<dbReference type="RefSeq" id="WP_209405574.1">
    <property type="nucleotide sequence ID" value="NZ_JAGIYQ010000006.1"/>
</dbReference>
<dbReference type="GO" id="GO:0000105">
    <property type="term" value="P:L-histidine biosynthetic process"/>
    <property type="evidence" value="ECO:0007669"/>
    <property type="project" value="UniProtKB-UniRule"/>
</dbReference>
<evidence type="ECO:0000256" key="1">
    <source>
        <dbReference type="ARBA" id="ARBA00004496"/>
    </source>
</evidence>
<gene>
    <name evidence="12 15" type="primary">hisH</name>
    <name evidence="15" type="ORF">J5Y03_11120</name>
</gene>
<dbReference type="PROSITE" id="PS51274">
    <property type="entry name" value="GATASE_COBBQ"/>
    <property type="match status" value="1"/>
</dbReference>
<comment type="catalytic activity">
    <reaction evidence="11 12">
        <text>L-glutamine + H2O = L-glutamate + NH4(+)</text>
        <dbReference type="Rhea" id="RHEA:15889"/>
        <dbReference type="ChEBI" id="CHEBI:15377"/>
        <dbReference type="ChEBI" id="CHEBI:28938"/>
        <dbReference type="ChEBI" id="CHEBI:29985"/>
        <dbReference type="ChEBI" id="CHEBI:58359"/>
        <dbReference type="EC" id="3.5.1.2"/>
    </reaction>
</comment>
<evidence type="ECO:0000256" key="12">
    <source>
        <dbReference type="HAMAP-Rule" id="MF_00278"/>
    </source>
</evidence>
<evidence type="ECO:0000256" key="8">
    <source>
        <dbReference type="ARBA" id="ARBA00023102"/>
    </source>
</evidence>
<accession>A0A940NRL3</accession>
<evidence type="ECO:0000256" key="13">
    <source>
        <dbReference type="PIRSR" id="PIRSR000495-1"/>
    </source>
</evidence>
<comment type="subcellular location">
    <subcellularLocation>
        <location evidence="1 12">Cytoplasm</location>
    </subcellularLocation>
</comment>
<dbReference type="PANTHER" id="PTHR42701:SF1">
    <property type="entry name" value="IMIDAZOLE GLYCEROL PHOSPHATE SYNTHASE SUBUNIT HISH"/>
    <property type="match status" value="1"/>
</dbReference>
<name>A0A940NRL3_9BACI</name>
<dbReference type="FunFam" id="3.40.50.880:FF:000009">
    <property type="entry name" value="Imidazole glycerol phosphate synthase subunit HisH"/>
    <property type="match status" value="1"/>
</dbReference>
<dbReference type="GO" id="GO:0000107">
    <property type="term" value="F:imidazoleglycerol-phosphate synthase activity"/>
    <property type="evidence" value="ECO:0007669"/>
    <property type="project" value="UniProtKB-UniRule"/>
</dbReference>
<dbReference type="GO" id="GO:0004359">
    <property type="term" value="F:glutaminase activity"/>
    <property type="evidence" value="ECO:0007669"/>
    <property type="project" value="UniProtKB-EC"/>
</dbReference>
<sequence length="207" mass="23053">MNIIVDYGAGNLSSLQRAFEQIGLDVEISDDKEVIQNASSIILPGVGAFGAAMDELKKRNLIDVLKKKAMEGTPFLGICLGMQLLYEFSEEEGKYEGLGLLKGTIKRIPDTVKVPHMGWNSLTFYKNDPILKNNLDGDYVYFVHSYYAQADDENIVAYSDYGVKVPAIVNSKNIYGMQFHPEKSSEAGLNLLKTFKEMISYETISSN</sequence>
<dbReference type="Gene3D" id="3.40.50.880">
    <property type="match status" value="1"/>
</dbReference>
<evidence type="ECO:0000256" key="11">
    <source>
        <dbReference type="ARBA" id="ARBA00049534"/>
    </source>
</evidence>
<dbReference type="GO" id="GO:0005737">
    <property type="term" value="C:cytoplasm"/>
    <property type="evidence" value="ECO:0007669"/>
    <property type="project" value="UniProtKB-SubCell"/>
</dbReference>
<keyword evidence="9 12" id="KW-0456">Lyase</keyword>
<dbReference type="SUPFAM" id="SSF52317">
    <property type="entry name" value="Class I glutamine amidotransferase-like"/>
    <property type="match status" value="1"/>
</dbReference>
<feature type="active site" description="Nucleophile" evidence="12 13">
    <location>
        <position position="79"/>
    </location>
</feature>
<dbReference type="EC" id="4.3.2.10" evidence="12"/>
<dbReference type="Pfam" id="PF00117">
    <property type="entry name" value="GATase"/>
    <property type="match status" value="1"/>
</dbReference>
<comment type="caution">
    <text evidence="15">The sequence shown here is derived from an EMBL/GenBank/DDBJ whole genome shotgun (WGS) entry which is preliminary data.</text>
</comment>
<comment type="pathway">
    <text evidence="2 12">Amino-acid biosynthesis; L-histidine biosynthesis; L-histidine from 5-phospho-alpha-D-ribose 1-diphosphate: step 5/9.</text>
</comment>
<keyword evidence="6 12" id="KW-0378">Hydrolase</keyword>
<feature type="active site" evidence="12 13">
    <location>
        <position position="182"/>
    </location>
</feature>
<organism evidence="15 16">
    <name type="scientific">Gottfriedia endophytica</name>
    <dbReference type="NCBI Taxonomy" id="2820819"/>
    <lineage>
        <taxon>Bacteria</taxon>
        <taxon>Bacillati</taxon>
        <taxon>Bacillota</taxon>
        <taxon>Bacilli</taxon>
        <taxon>Bacillales</taxon>
        <taxon>Bacillaceae</taxon>
        <taxon>Gottfriedia</taxon>
    </lineage>
</organism>
<evidence type="ECO:0000256" key="9">
    <source>
        <dbReference type="ARBA" id="ARBA00023239"/>
    </source>
</evidence>
<keyword evidence="8 12" id="KW-0368">Histidine biosynthesis</keyword>